<dbReference type="Proteomes" id="UP000028194">
    <property type="component" value="Chromosome"/>
</dbReference>
<dbReference type="KEGG" id="nev:NTE_03402"/>
<gene>
    <name evidence="2" type="ORF">NTE_03402</name>
</gene>
<name>A0A075MW00_9ARCH</name>
<organism evidence="2 3">
    <name type="scientific">Candidatus Nitrososphaera evergladensis SR1</name>
    <dbReference type="NCBI Taxonomy" id="1459636"/>
    <lineage>
        <taxon>Archaea</taxon>
        <taxon>Nitrososphaerota</taxon>
        <taxon>Nitrososphaeria</taxon>
        <taxon>Nitrososphaerales</taxon>
        <taxon>Nitrososphaeraceae</taxon>
        <taxon>Nitrososphaera</taxon>
    </lineage>
</organism>
<dbReference type="HOGENOM" id="CLU_1048078_0_0_2"/>
<dbReference type="EMBL" id="CP007174">
    <property type="protein sequence ID" value="AIF85430.1"/>
    <property type="molecule type" value="Genomic_DNA"/>
</dbReference>
<dbReference type="AlphaFoldDB" id="A0A075MW00"/>
<feature type="compositionally biased region" description="Low complexity" evidence="1">
    <location>
        <begin position="223"/>
        <end position="254"/>
    </location>
</feature>
<feature type="region of interest" description="Disordered" evidence="1">
    <location>
        <begin position="216"/>
        <end position="265"/>
    </location>
</feature>
<evidence type="ECO:0000313" key="3">
    <source>
        <dbReference type="Proteomes" id="UP000028194"/>
    </source>
</evidence>
<protein>
    <submittedName>
        <fullName evidence="2">Uncharacterized protein</fullName>
    </submittedName>
</protein>
<proteinExistence type="predicted"/>
<keyword evidence="3" id="KW-1185">Reference proteome</keyword>
<reference evidence="2 3" key="1">
    <citation type="journal article" date="2014" name="PLoS ONE">
        <title>Genome Sequence of Candidatus Nitrososphaera evergladensis from Group I.1b Enriched from Everglades Soil Reveals Novel Genomic Features of the Ammonia-Oxidizing Archaea.</title>
        <authorList>
            <person name="Zhalnina K.V."/>
            <person name="Dias R."/>
            <person name="Leonard M.T."/>
            <person name="Dorr de Quadros P."/>
            <person name="Camargo F.A."/>
            <person name="Drew J.C."/>
            <person name="Farmerie W.G."/>
            <person name="Daroub S.H."/>
            <person name="Triplett E.W."/>
        </authorList>
    </citation>
    <scope>NUCLEOTIDE SEQUENCE [LARGE SCALE GENOMIC DNA]</scope>
    <source>
        <strain evidence="2 3">SR1</strain>
    </source>
</reference>
<sequence length="265" mass="26460">MKAAPLIGFVIIGGVAAYAIWRLASAKSAAASTPAGSGTPSPNNVQPLTVIVPAGDSGSTGGASAPIGIGPVDQQQVQAREEANTAIAENNEQVTGFAAGDKGPIPTIPVSFLTTQTNPVTGKEQAVFLRTDNGGVPAAAAFQFGENTVGFIEQVPFGAPSGAQNVIQLSPDQQFGFHQVSGGSGGPLKPGDPGYEQAVASARAKVAAVRAEQGAVETTDAKTGLTTITYTNTGASSKPASSSSEPASSSGLLSFLNVKNPARAK</sequence>
<accession>A0A075MW00</accession>
<evidence type="ECO:0000313" key="2">
    <source>
        <dbReference type="EMBL" id="AIF85430.1"/>
    </source>
</evidence>
<evidence type="ECO:0000256" key="1">
    <source>
        <dbReference type="SAM" id="MobiDB-lite"/>
    </source>
</evidence>
<dbReference type="RefSeq" id="WP_148701843.1">
    <property type="nucleotide sequence ID" value="NZ_CP007174.1"/>
</dbReference>
<dbReference type="GeneID" id="41599048"/>
<dbReference type="STRING" id="1459636.NTE_03402"/>